<dbReference type="InterPro" id="IPR006305">
    <property type="entry name" value="FliQ"/>
</dbReference>
<gene>
    <name evidence="9 10" type="primary">fliQ</name>
    <name evidence="10" type="ORF">D9V67_00420</name>
</gene>
<dbReference type="GO" id="GO:0009425">
    <property type="term" value="C:bacterial-type flagellum basal body"/>
    <property type="evidence" value="ECO:0007669"/>
    <property type="project" value="UniProtKB-SubCell"/>
</dbReference>
<evidence type="ECO:0000256" key="2">
    <source>
        <dbReference type="ARBA" id="ARBA00006156"/>
    </source>
</evidence>
<keyword evidence="10" id="KW-0966">Cell projection</keyword>
<evidence type="ECO:0000256" key="8">
    <source>
        <dbReference type="ARBA" id="ARBA00023143"/>
    </source>
</evidence>
<reference evidence="10 11" key="1">
    <citation type="submission" date="2018-12" db="EMBL/GenBank/DDBJ databases">
        <authorList>
            <person name="Chong R.A."/>
        </authorList>
    </citation>
    <scope>NUCLEOTIDE SEQUENCE [LARGE SCALE GENOMIC DNA]</scope>
    <source>
        <strain evidence="10 11">Bca</strain>
    </source>
</reference>
<dbReference type="PRINTS" id="PR00952">
    <property type="entry name" value="TYPE3IMQPROT"/>
</dbReference>
<dbReference type="PANTHER" id="PTHR34040:SF2">
    <property type="entry name" value="FLAGELLAR BIOSYNTHETIC PROTEIN FLIQ"/>
    <property type="match status" value="1"/>
</dbReference>
<keyword evidence="8 9" id="KW-0975">Bacterial flagellum</keyword>
<evidence type="ECO:0000256" key="5">
    <source>
        <dbReference type="ARBA" id="ARBA00022692"/>
    </source>
</evidence>
<reference evidence="10 11" key="2">
    <citation type="submission" date="2019-05" db="EMBL/GenBank/DDBJ databases">
        <title>Genome evolution of the obligate endosymbiont Buchnera aphidicola.</title>
        <authorList>
            <person name="Moran N.A."/>
        </authorList>
    </citation>
    <scope>NUCLEOTIDE SEQUENCE [LARGE SCALE GENOMIC DNA]</scope>
    <source>
        <strain evidence="10 11">Bca</strain>
    </source>
</reference>
<proteinExistence type="inferred from homology"/>
<dbReference type="PANTHER" id="PTHR34040">
    <property type="entry name" value="FLAGELLAR BIOSYNTHETIC PROTEIN FLIQ"/>
    <property type="match status" value="1"/>
</dbReference>
<dbReference type="AlphaFoldDB" id="A0A4D6Y0V6"/>
<keyword evidence="6 9" id="KW-1133">Transmembrane helix</keyword>
<keyword evidence="7 9" id="KW-0472">Membrane</keyword>
<comment type="similarity">
    <text evidence="2 9">Belongs to the FliQ/MopD/SpaQ family.</text>
</comment>
<evidence type="ECO:0000256" key="1">
    <source>
        <dbReference type="ARBA" id="ARBA00004651"/>
    </source>
</evidence>
<dbReference type="Proteomes" id="UP000298594">
    <property type="component" value="Chromosome"/>
</dbReference>
<evidence type="ECO:0000256" key="4">
    <source>
        <dbReference type="ARBA" id="ARBA00022475"/>
    </source>
</evidence>
<evidence type="ECO:0000313" key="11">
    <source>
        <dbReference type="Proteomes" id="UP000298594"/>
    </source>
</evidence>
<keyword evidence="4 9" id="KW-1003">Cell membrane</keyword>
<feature type="transmembrane region" description="Helical" evidence="9">
    <location>
        <begin position="50"/>
        <end position="70"/>
    </location>
</feature>
<evidence type="ECO:0000256" key="9">
    <source>
        <dbReference type="RuleBase" id="RU364090"/>
    </source>
</evidence>
<evidence type="ECO:0000256" key="7">
    <source>
        <dbReference type="ARBA" id="ARBA00023136"/>
    </source>
</evidence>
<name>A0A4D6Y0V6_9GAMM</name>
<dbReference type="NCBIfam" id="TIGR01402">
    <property type="entry name" value="fliQ"/>
    <property type="match status" value="1"/>
</dbReference>
<keyword evidence="10" id="KW-0282">Flagellum</keyword>
<dbReference type="GO" id="GO:0044780">
    <property type="term" value="P:bacterial-type flagellum assembly"/>
    <property type="evidence" value="ECO:0007669"/>
    <property type="project" value="InterPro"/>
</dbReference>
<dbReference type="EMBL" id="CP034879">
    <property type="protein sequence ID" value="QCI20238.1"/>
    <property type="molecule type" value="Genomic_DNA"/>
</dbReference>
<organism evidence="10 11">
    <name type="scientific">Buchnera aphidicola</name>
    <name type="common">Brachycaudus cardui</name>
    <dbReference type="NCBI Taxonomy" id="557993"/>
    <lineage>
        <taxon>Bacteria</taxon>
        <taxon>Pseudomonadati</taxon>
        <taxon>Pseudomonadota</taxon>
        <taxon>Gammaproteobacteria</taxon>
        <taxon>Enterobacterales</taxon>
        <taxon>Erwiniaceae</taxon>
        <taxon>Buchnera</taxon>
    </lineage>
</organism>
<dbReference type="OrthoDB" id="9806440at2"/>
<evidence type="ECO:0000313" key="10">
    <source>
        <dbReference type="EMBL" id="QCI20238.1"/>
    </source>
</evidence>
<accession>A0A4D6Y0V6</accession>
<comment type="subcellular location">
    <subcellularLocation>
        <location evidence="1 9">Cell membrane</location>
        <topology evidence="1">Multi-pass membrane protein</topology>
    </subcellularLocation>
    <subcellularLocation>
        <location evidence="9">Bacterial flagellum basal body</location>
    </subcellularLocation>
</comment>
<dbReference type="PIRSF" id="PIRSF004669">
    <property type="entry name" value="FliQ"/>
    <property type="match status" value="1"/>
</dbReference>
<dbReference type="RefSeq" id="WP_158358997.1">
    <property type="nucleotide sequence ID" value="NZ_CP034879.1"/>
</dbReference>
<evidence type="ECO:0000256" key="6">
    <source>
        <dbReference type="ARBA" id="ARBA00022989"/>
    </source>
</evidence>
<dbReference type="Pfam" id="PF01313">
    <property type="entry name" value="Bac_export_3"/>
    <property type="match status" value="1"/>
</dbReference>
<keyword evidence="10" id="KW-0969">Cilium</keyword>
<keyword evidence="5 9" id="KW-0812">Transmembrane</keyword>
<dbReference type="InterPro" id="IPR002191">
    <property type="entry name" value="Bac_export_3"/>
</dbReference>
<evidence type="ECO:0000256" key="3">
    <source>
        <dbReference type="ARBA" id="ARBA00021718"/>
    </source>
</evidence>
<dbReference type="GO" id="GO:0009306">
    <property type="term" value="P:protein secretion"/>
    <property type="evidence" value="ECO:0007669"/>
    <property type="project" value="InterPro"/>
</dbReference>
<sequence length="89" mass="9785">MTSEHVMELFHNAMKVTLILASPLLLAALISGLIISVLQAATQINEQTLSFIPKIISVLGVMAILGPWMLGVMLDYMHNLFNNIPLIIK</sequence>
<dbReference type="GO" id="GO:0005886">
    <property type="term" value="C:plasma membrane"/>
    <property type="evidence" value="ECO:0007669"/>
    <property type="project" value="UniProtKB-SubCell"/>
</dbReference>
<comment type="function">
    <text evidence="9">Role in flagellar biosynthesis.</text>
</comment>
<protein>
    <recommendedName>
        <fullName evidence="3 9">Flagellar biosynthetic protein FliQ</fullName>
    </recommendedName>
</protein>